<dbReference type="RefSeq" id="WP_006997198.1">
    <property type="nucleotide sequence ID" value="NZ_CH724130.1"/>
</dbReference>
<keyword evidence="5 6" id="KW-0472">Membrane</keyword>
<feature type="transmembrane region" description="Helical" evidence="6">
    <location>
        <begin position="352"/>
        <end position="371"/>
    </location>
</feature>
<dbReference type="GO" id="GO:0015920">
    <property type="term" value="P:lipopolysaccharide transport"/>
    <property type="evidence" value="ECO:0007669"/>
    <property type="project" value="TreeGrafter"/>
</dbReference>
<dbReference type="Proteomes" id="UP000005306">
    <property type="component" value="Unassembled WGS sequence"/>
</dbReference>
<evidence type="ECO:0000256" key="4">
    <source>
        <dbReference type="ARBA" id="ARBA00022989"/>
    </source>
</evidence>
<feature type="transmembrane region" description="Helical" evidence="6">
    <location>
        <begin position="12"/>
        <end position="31"/>
    </location>
</feature>
<sequence length="378" mass="44316">MKKIVYKKLSKDCVNFFLLVVFTISIIIWVLQAVNYLDFVIEDGHGFLVYFKYTLLSFPKIISRIFPFTVFLAFSYILLKYENKNELVIFWNFGIKKINFINFFIKFSLWFVLISLLLNAVITPFAQDKARSFIRSSNLDFFESVLKPKKFIDIIGNLTIYFDEKNKKGELINIFLNEKTDINNSQTTFAKTAIVNIDNNKKILTLYDGKSINVINGKISEFEFSKIDYNISKFNSNTTTYQKTQETKTINLIKCSLFFNGSIINSTNIEIENIKNCRLDNLENVYKELYSRLVKPLYITFLISISLLFILKSKSDHSFNINKFKIYLFAFLFIIFLESSSKLISTNLMQNIFLSIFPLILTLIIYLYFVIKLKINKV</sequence>
<proteinExistence type="predicted"/>
<dbReference type="AlphaFoldDB" id="Q1V2B7"/>
<accession>Q1V2B7</accession>
<evidence type="ECO:0000313" key="7">
    <source>
        <dbReference type="EMBL" id="EAS84611.1"/>
    </source>
</evidence>
<evidence type="ECO:0000256" key="1">
    <source>
        <dbReference type="ARBA" id="ARBA00004651"/>
    </source>
</evidence>
<evidence type="ECO:0000256" key="3">
    <source>
        <dbReference type="ARBA" id="ARBA00022692"/>
    </source>
</evidence>
<evidence type="ECO:0000256" key="5">
    <source>
        <dbReference type="ARBA" id="ARBA00023136"/>
    </source>
</evidence>
<reference evidence="7 8" key="1">
    <citation type="submission" date="2006-04" db="EMBL/GenBank/DDBJ databases">
        <authorList>
            <person name="Giovannoni S.J."/>
            <person name="Cho J.-C."/>
            <person name="Ferriera S."/>
            <person name="Johnson J."/>
            <person name="Kravitz S."/>
            <person name="Halpern A."/>
            <person name="Remington K."/>
            <person name="Beeson K."/>
            <person name="Tran B."/>
            <person name="Rogers Y.-H."/>
            <person name="Friedman R."/>
            <person name="Venter J.C."/>
        </authorList>
    </citation>
    <scope>NUCLEOTIDE SEQUENCE [LARGE SCALE GENOMIC DNA]</scope>
    <source>
        <strain evidence="7 8">HTCC1002</strain>
    </source>
</reference>
<comment type="caution">
    <text evidence="7">The sequence shown here is derived from an EMBL/GenBank/DDBJ whole genome shotgun (WGS) entry which is preliminary data.</text>
</comment>
<dbReference type="PANTHER" id="PTHR33529:SF6">
    <property type="entry name" value="YJGP_YJGQ FAMILY PERMEASE"/>
    <property type="match status" value="1"/>
</dbReference>
<dbReference type="PANTHER" id="PTHR33529">
    <property type="entry name" value="SLR0882 PROTEIN-RELATED"/>
    <property type="match status" value="1"/>
</dbReference>
<name>Q1V2B7_PELU1</name>
<dbReference type="InterPro" id="IPR005495">
    <property type="entry name" value="LptG/LptF_permease"/>
</dbReference>
<dbReference type="Pfam" id="PF03739">
    <property type="entry name" value="LptF_LptG"/>
    <property type="match status" value="1"/>
</dbReference>
<keyword evidence="2" id="KW-1003">Cell membrane</keyword>
<dbReference type="GO" id="GO:0043190">
    <property type="term" value="C:ATP-binding cassette (ABC) transporter complex"/>
    <property type="evidence" value="ECO:0007669"/>
    <property type="project" value="TreeGrafter"/>
</dbReference>
<feature type="transmembrane region" description="Helical" evidence="6">
    <location>
        <begin position="293"/>
        <end position="312"/>
    </location>
</feature>
<keyword evidence="4 6" id="KW-1133">Transmembrane helix</keyword>
<feature type="transmembrane region" description="Helical" evidence="6">
    <location>
        <begin position="324"/>
        <end position="340"/>
    </location>
</feature>
<evidence type="ECO:0000256" key="6">
    <source>
        <dbReference type="SAM" id="Phobius"/>
    </source>
</evidence>
<dbReference type="EMBL" id="AAPV01000001">
    <property type="protein sequence ID" value="EAS84611.1"/>
    <property type="molecule type" value="Genomic_DNA"/>
</dbReference>
<protein>
    <submittedName>
        <fullName evidence="7">Predicted permease YjgP/YjgQ family protein</fullName>
    </submittedName>
</protein>
<feature type="transmembrane region" description="Helical" evidence="6">
    <location>
        <begin position="100"/>
        <end position="122"/>
    </location>
</feature>
<evidence type="ECO:0000256" key="2">
    <source>
        <dbReference type="ARBA" id="ARBA00022475"/>
    </source>
</evidence>
<comment type="subcellular location">
    <subcellularLocation>
        <location evidence="1">Cell membrane</location>
        <topology evidence="1">Multi-pass membrane protein</topology>
    </subcellularLocation>
</comment>
<dbReference type="HOGENOM" id="CLU_737013_0_0_5"/>
<organism evidence="7 8">
    <name type="scientific">Pelagibacter ubique (strain HTCC1002)</name>
    <dbReference type="NCBI Taxonomy" id="314261"/>
    <lineage>
        <taxon>Bacteria</taxon>
        <taxon>Pseudomonadati</taxon>
        <taxon>Pseudomonadota</taxon>
        <taxon>Alphaproteobacteria</taxon>
        <taxon>Candidatus Pelagibacterales</taxon>
        <taxon>Candidatus Pelagibacteraceae</taxon>
        <taxon>Candidatus Pelagibacter</taxon>
    </lineage>
</organism>
<gene>
    <name evidence="7" type="ORF">PU1002_02801</name>
</gene>
<keyword evidence="3 6" id="KW-0812">Transmembrane</keyword>
<evidence type="ECO:0000313" key="8">
    <source>
        <dbReference type="Proteomes" id="UP000005306"/>
    </source>
</evidence>
<feature type="transmembrane region" description="Helical" evidence="6">
    <location>
        <begin position="61"/>
        <end position="79"/>
    </location>
</feature>